<gene>
    <name evidence="2" type="ORF">QTP70_016671</name>
</gene>
<evidence type="ECO:0000313" key="3">
    <source>
        <dbReference type="Proteomes" id="UP001274896"/>
    </source>
</evidence>
<feature type="signal peptide" evidence="1">
    <location>
        <begin position="1"/>
        <end position="20"/>
    </location>
</feature>
<feature type="non-terminal residue" evidence="2">
    <location>
        <position position="1"/>
    </location>
</feature>
<organism evidence="2 3">
    <name type="scientific">Hemibagrus guttatus</name>
    <dbReference type="NCBI Taxonomy" id="175788"/>
    <lineage>
        <taxon>Eukaryota</taxon>
        <taxon>Metazoa</taxon>
        <taxon>Chordata</taxon>
        <taxon>Craniata</taxon>
        <taxon>Vertebrata</taxon>
        <taxon>Euteleostomi</taxon>
        <taxon>Actinopterygii</taxon>
        <taxon>Neopterygii</taxon>
        <taxon>Teleostei</taxon>
        <taxon>Ostariophysi</taxon>
        <taxon>Siluriformes</taxon>
        <taxon>Bagridae</taxon>
        <taxon>Hemibagrus</taxon>
    </lineage>
</organism>
<protein>
    <recommendedName>
        <fullName evidence="4">Reverse transcriptase</fullName>
    </recommendedName>
</protein>
<evidence type="ECO:0008006" key="4">
    <source>
        <dbReference type="Google" id="ProtNLM"/>
    </source>
</evidence>
<feature type="chain" id="PRO_5042024698" description="Reverse transcriptase" evidence="1">
    <location>
        <begin position="21"/>
        <end position="235"/>
    </location>
</feature>
<dbReference type="AlphaFoldDB" id="A0AAE0R776"/>
<sequence>MGFGPGFVAMVQLLYAGAVSRVIVNGHCSGIIEQRGGVRQGCPLSPLLPCHVHGAFGGTAEKGACFSGTPYPWCRGTRAKVSVYADDMTLFLGRDEDFRAIGCPGGFTLCQDGLKILGVVFWRENSAQKNWDIALSKLKARAESWCKRKLSLTRRVVAACSDLLAGLNHLALVFPIPFVTGRSCPVAAQFWRRVSEWWSAEEGAGIDCELMLYGRGLKCMGPETANLLWQGVSVA</sequence>
<reference evidence="2" key="1">
    <citation type="submission" date="2023-06" db="EMBL/GenBank/DDBJ databases">
        <title>Male Hemibagrus guttatus genome.</title>
        <authorList>
            <person name="Bian C."/>
        </authorList>
    </citation>
    <scope>NUCLEOTIDE SEQUENCE</scope>
    <source>
        <strain evidence="2">Male_cb2023</strain>
        <tissue evidence="2">Muscle</tissue>
    </source>
</reference>
<proteinExistence type="predicted"/>
<accession>A0AAE0R776</accession>
<evidence type="ECO:0000313" key="2">
    <source>
        <dbReference type="EMBL" id="KAK3545909.1"/>
    </source>
</evidence>
<evidence type="ECO:0000256" key="1">
    <source>
        <dbReference type="SAM" id="SignalP"/>
    </source>
</evidence>
<keyword evidence="1" id="KW-0732">Signal</keyword>
<name>A0AAE0R776_9TELE</name>
<dbReference type="EMBL" id="JAUCMX010000005">
    <property type="protein sequence ID" value="KAK3545909.1"/>
    <property type="molecule type" value="Genomic_DNA"/>
</dbReference>
<dbReference type="PANTHER" id="PTHR19446">
    <property type="entry name" value="REVERSE TRANSCRIPTASES"/>
    <property type="match status" value="1"/>
</dbReference>
<keyword evidence="3" id="KW-1185">Reference proteome</keyword>
<dbReference type="Proteomes" id="UP001274896">
    <property type="component" value="Unassembled WGS sequence"/>
</dbReference>
<comment type="caution">
    <text evidence="2">The sequence shown here is derived from an EMBL/GenBank/DDBJ whole genome shotgun (WGS) entry which is preliminary data.</text>
</comment>